<dbReference type="PANTHER" id="PTHR43358:SF4">
    <property type="entry name" value="ALPHA_BETA HYDROLASE FOLD-1 DOMAIN-CONTAINING PROTEIN"/>
    <property type="match status" value="1"/>
</dbReference>
<evidence type="ECO:0000259" key="1">
    <source>
        <dbReference type="Pfam" id="PF00561"/>
    </source>
</evidence>
<organism evidence="2 3">
    <name type="scientific">Heterostelium pallidum (strain ATCC 26659 / Pp 5 / PN500)</name>
    <name type="common">Cellular slime mold</name>
    <name type="synonym">Polysphondylium pallidum</name>
    <dbReference type="NCBI Taxonomy" id="670386"/>
    <lineage>
        <taxon>Eukaryota</taxon>
        <taxon>Amoebozoa</taxon>
        <taxon>Evosea</taxon>
        <taxon>Eumycetozoa</taxon>
        <taxon>Dictyostelia</taxon>
        <taxon>Acytosteliales</taxon>
        <taxon>Acytosteliaceae</taxon>
        <taxon>Heterostelium</taxon>
    </lineage>
</organism>
<evidence type="ECO:0000313" key="2">
    <source>
        <dbReference type="EMBL" id="EFA84193.1"/>
    </source>
</evidence>
<sequence length="375" mass="42950">MDMKLIDNICDNLIRQPKRYYKIDQLIPKEFFYQYDFYIREDFIVRNKFGIALKCSHYKPPYPCYKNNQTFPCVIYCHGTGGNRLECLEIIRFLLPLNITVVSFDFSGCGMSGGRNNTSGYNEKYDIGAVVKYIKECGHTSSIGLWGRTAGAVASILYAKEDPTISSMILDTPFSSLSQLIEENYIAPMKLPKIVSTLYMLIIKNKIKMAAHFSVSSLDIASAAQNIYIPAIFVHDKQDKFILNHHSDQVAFIDGERSPSFYNSAALFFSNILNPPRDIQCVYDEDDIRLVTIPLEYNNKSDNNSYNNLNTTVMRTMSSSCFRLQQQQEDIIVHNNKDNKIIIDDNQEQNCFGNRLNSKLALKTIKEEQLSIDIK</sequence>
<comment type="caution">
    <text evidence="2">The sequence shown here is derived from an EMBL/GenBank/DDBJ whole genome shotgun (WGS) entry which is preliminary data.</text>
</comment>
<dbReference type="InterPro" id="IPR052920">
    <property type="entry name" value="DNA-binding_regulatory"/>
</dbReference>
<dbReference type="Pfam" id="PF00561">
    <property type="entry name" value="Abhydrolase_1"/>
    <property type="match status" value="1"/>
</dbReference>
<dbReference type="RefSeq" id="XP_020436310.1">
    <property type="nucleotide sequence ID" value="XM_020574238.1"/>
</dbReference>
<proteinExistence type="predicted"/>
<dbReference type="STRING" id="670386.D3B4E5"/>
<keyword evidence="3" id="KW-1185">Reference proteome</keyword>
<dbReference type="Gene3D" id="3.40.50.1820">
    <property type="entry name" value="alpha/beta hydrolase"/>
    <property type="match status" value="1"/>
</dbReference>
<dbReference type="InterPro" id="IPR029058">
    <property type="entry name" value="AB_hydrolase_fold"/>
</dbReference>
<dbReference type="OMA" id="EYRCTEK"/>
<feature type="domain" description="AB hydrolase-1" evidence="1">
    <location>
        <begin position="72"/>
        <end position="213"/>
    </location>
</feature>
<accession>D3B4E5</accession>
<dbReference type="PANTHER" id="PTHR43358">
    <property type="entry name" value="ALPHA/BETA-HYDROLASE"/>
    <property type="match status" value="1"/>
</dbReference>
<evidence type="ECO:0000313" key="3">
    <source>
        <dbReference type="Proteomes" id="UP000001396"/>
    </source>
</evidence>
<dbReference type="EMBL" id="ADBJ01000010">
    <property type="protein sequence ID" value="EFA84193.1"/>
    <property type="molecule type" value="Genomic_DNA"/>
</dbReference>
<reference evidence="2 3" key="1">
    <citation type="journal article" date="2011" name="Genome Res.">
        <title>Phylogeny-wide analysis of social amoeba genomes highlights ancient origins for complex intercellular communication.</title>
        <authorList>
            <person name="Heidel A.J."/>
            <person name="Lawal H.M."/>
            <person name="Felder M."/>
            <person name="Schilde C."/>
            <person name="Helps N.R."/>
            <person name="Tunggal B."/>
            <person name="Rivero F."/>
            <person name="John U."/>
            <person name="Schleicher M."/>
            <person name="Eichinger L."/>
            <person name="Platzer M."/>
            <person name="Noegel A.A."/>
            <person name="Schaap P."/>
            <person name="Gloeckner G."/>
        </authorList>
    </citation>
    <scope>NUCLEOTIDE SEQUENCE [LARGE SCALE GENOMIC DNA]</scope>
    <source>
        <strain evidence="3">ATCC 26659 / Pp 5 / PN500</strain>
    </source>
</reference>
<dbReference type="InParanoid" id="D3B4E5"/>
<dbReference type="SUPFAM" id="SSF53474">
    <property type="entry name" value="alpha/beta-Hydrolases"/>
    <property type="match status" value="1"/>
</dbReference>
<protein>
    <recommendedName>
        <fullName evidence="1">AB hydrolase-1 domain-containing protein</fullName>
    </recommendedName>
</protein>
<dbReference type="Proteomes" id="UP000001396">
    <property type="component" value="Unassembled WGS sequence"/>
</dbReference>
<name>D3B4E5_HETP5</name>
<dbReference type="AlphaFoldDB" id="D3B4E5"/>
<gene>
    <name evidence="2" type="ORF">PPL_03268</name>
</gene>
<dbReference type="InterPro" id="IPR000073">
    <property type="entry name" value="AB_hydrolase_1"/>
</dbReference>
<dbReference type="GeneID" id="31358791"/>